<dbReference type="SUPFAM" id="SSF47413">
    <property type="entry name" value="lambda repressor-like DNA-binding domains"/>
    <property type="match status" value="1"/>
</dbReference>
<dbReference type="SUPFAM" id="SSF51182">
    <property type="entry name" value="RmlC-like cupins"/>
    <property type="match status" value="1"/>
</dbReference>
<protein>
    <submittedName>
        <fullName evidence="3">XRE family transcriptional regulator</fullName>
    </submittedName>
</protein>
<dbReference type="PANTHER" id="PTHR46797:SF1">
    <property type="entry name" value="METHYLPHOSPHONATE SYNTHASE"/>
    <property type="match status" value="1"/>
</dbReference>
<dbReference type="PROSITE" id="PS50943">
    <property type="entry name" value="HTH_CROC1"/>
    <property type="match status" value="1"/>
</dbReference>
<reference evidence="3 4" key="1">
    <citation type="submission" date="2023-10" db="EMBL/GenBank/DDBJ databases">
        <title>Development of a sustainable strategy for remediation of hydrocarbon-contaminated territories based on the waste exchange concept.</title>
        <authorList>
            <person name="Krivoruchko A."/>
        </authorList>
    </citation>
    <scope>NUCLEOTIDE SEQUENCE [LARGE SCALE GENOMIC DNA]</scope>
    <source>
        <strain evidence="3 4">IEGM 1322</strain>
    </source>
</reference>
<dbReference type="CDD" id="cd02209">
    <property type="entry name" value="cupin_XRE_C"/>
    <property type="match status" value="1"/>
</dbReference>
<dbReference type="InterPro" id="IPR011051">
    <property type="entry name" value="RmlC_Cupin_sf"/>
</dbReference>
<dbReference type="SMART" id="SM00530">
    <property type="entry name" value="HTH_XRE"/>
    <property type="match status" value="1"/>
</dbReference>
<evidence type="ECO:0000259" key="2">
    <source>
        <dbReference type="PROSITE" id="PS50943"/>
    </source>
</evidence>
<proteinExistence type="predicted"/>
<evidence type="ECO:0000313" key="4">
    <source>
        <dbReference type="Proteomes" id="UP001185899"/>
    </source>
</evidence>
<dbReference type="Pfam" id="PF07883">
    <property type="entry name" value="Cupin_2"/>
    <property type="match status" value="1"/>
</dbReference>
<evidence type="ECO:0000256" key="1">
    <source>
        <dbReference type="ARBA" id="ARBA00023125"/>
    </source>
</evidence>
<dbReference type="CDD" id="cd00093">
    <property type="entry name" value="HTH_XRE"/>
    <property type="match status" value="1"/>
</dbReference>
<dbReference type="Pfam" id="PF01381">
    <property type="entry name" value="HTH_3"/>
    <property type="match status" value="1"/>
</dbReference>
<dbReference type="PANTHER" id="PTHR46797">
    <property type="entry name" value="HTH-TYPE TRANSCRIPTIONAL REGULATOR"/>
    <property type="match status" value="1"/>
</dbReference>
<dbReference type="Proteomes" id="UP001185899">
    <property type="component" value="Unassembled WGS sequence"/>
</dbReference>
<dbReference type="Gene3D" id="1.10.260.40">
    <property type="entry name" value="lambda repressor-like DNA-binding domains"/>
    <property type="match status" value="1"/>
</dbReference>
<sequence>MTVSIAASVENDAPRIGARLKEARMKKRLTLDALADTCGVTKGYLSKLERDQVNASVASLVRVCAALDVPVGSLFDDAPAGEVVRAQSLPRIMFGGTAMTEYLLTPVGERRVQVLLGEIEEGGGSGAEAYTLPLDVTFVHVLSGEVRVTFEEDPGGAFGGDDVLLGPGDAFTFSPRRPHSFRSDSSGGARVLWVLAPALPEELHNRKPEFLS</sequence>
<evidence type="ECO:0000313" key="3">
    <source>
        <dbReference type="EMBL" id="MDV6229911.1"/>
    </source>
</evidence>
<dbReference type="Gene3D" id="2.60.120.10">
    <property type="entry name" value="Jelly Rolls"/>
    <property type="match status" value="1"/>
</dbReference>
<dbReference type="InterPro" id="IPR013096">
    <property type="entry name" value="Cupin_2"/>
</dbReference>
<accession>A0ABU4AUK9</accession>
<keyword evidence="1" id="KW-0238">DNA-binding</keyword>
<feature type="domain" description="HTH cro/C1-type" evidence="2">
    <location>
        <begin position="20"/>
        <end position="74"/>
    </location>
</feature>
<dbReference type="InterPro" id="IPR050807">
    <property type="entry name" value="TransReg_Diox_bact_type"/>
</dbReference>
<name>A0ABU4AUK9_9NOCA</name>
<organism evidence="3 4">
    <name type="scientific">Rhodococcus cercidiphylli</name>
    <dbReference type="NCBI Taxonomy" id="489916"/>
    <lineage>
        <taxon>Bacteria</taxon>
        <taxon>Bacillati</taxon>
        <taxon>Actinomycetota</taxon>
        <taxon>Actinomycetes</taxon>
        <taxon>Mycobacteriales</taxon>
        <taxon>Nocardiaceae</taxon>
        <taxon>Rhodococcus</taxon>
    </lineage>
</organism>
<dbReference type="InterPro" id="IPR010982">
    <property type="entry name" value="Lambda_DNA-bd_dom_sf"/>
</dbReference>
<dbReference type="RefSeq" id="WP_149405282.1">
    <property type="nucleotide sequence ID" value="NZ_JAWLKE010000002.1"/>
</dbReference>
<gene>
    <name evidence="3" type="ORF">R3P95_05065</name>
</gene>
<keyword evidence="4" id="KW-1185">Reference proteome</keyword>
<dbReference type="InterPro" id="IPR014710">
    <property type="entry name" value="RmlC-like_jellyroll"/>
</dbReference>
<comment type="caution">
    <text evidence="3">The sequence shown here is derived from an EMBL/GenBank/DDBJ whole genome shotgun (WGS) entry which is preliminary data.</text>
</comment>
<dbReference type="InterPro" id="IPR001387">
    <property type="entry name" value="Cro/C1-type_HTH"/>
</dbReference>
<dbReference type="EMBL" id="JAWLKE010000002">
    <property type="protein sequence ID" value="MDV6229911.1"/>
    <property type="molecule type" value="Genomic_DNA"/>
</dbReference>